<feature type="transmembrane region" description="Helical" evidence="6">
    <location>
        <begin position="37"/>
        <end position="57"/>
    </location>
</feature>
<dbReference type="RefSeq" id="WP_345248711.1">
    <property type="nucleotide sequence ID" value="NZ_BAABFO010000007.1"/>
</dbReference>
<evidence type="ECO:0000313" key="8">
    <source>
        <dbReference type="EMBL" id="GAA4330962.1"/>
    </source>
</evidence>
<dbReference type="Pfam" id="PF09335">
    <property type="entry name" value="VTT_dom"/>
    <property type="match status" value="1"/>
</dbReference>
<keyword evidence="2" id="KW-1003">Cell membrane</keyword>
<evidence type="ECO:0000256" key="1">
    <source>
        <dbReference type="ARBA" id="ARBA00004651"/>
    </source>
</evidence>
<keyword evidence="9" id="KW-1185">Reference proteome</keyword>
<evidence type="ECO:0000313" key="9">
    <source>
        <dbReference type="Proteomes" id="UP001501671"/>
    </source>
</evidence>
<dbReference type="SUPFAM" id="SSF52821">
    <property type="entry name" value="Rhodanese/Cell cycle control phosphatase"/>
    <property type="match status" value="1"/>
</dbReference>
<feature type="transmembrane region" description="Helical" evidence="6">
    <location>
        <begin position="170"/>
        <end position="191"/>
    </location>
</feature>
<evidence type="ECO:0000256" key="4">
    <source>
        <dbReference type="ARBA" id="ARBA00022989"/>
    </source>
</evidence>
<dbReference type="Proteomes" id="UP001501671">
    <property type="component" value="Unassembled WGS sequence"/>
</dbReference>
<dbReference type="PANTHER" id="PTHR42709">
    <property type="entry name" value="ALKALINE PHOSPHATASE LIKE PROTEIN"/>
    <property type="match status" value="1"/>
</dbReference>
<evidence type="ECO:0000259" key="7">
    <source>
        <dbReference type="PROSITE" id="PS50206"/>
    </source>
</evidence>
<proteinExistence type="predicted"/>
<evidence type="ECO:0000256" key="5">
    <source>
        <dbReference type="ARBA" id="ARBA00023136"/>
    </source>
</evidence>
<name>A0ABP8GWK7_9BURK</name>
<dbReference type="InterPro" id="IPR001763">
    <property type="entry name" value="Rhodanese-like_dom"/>
</dbReference>
<evidence type="ECO:0000256" key="3">
    <source>
        <dbReference type="ARBA" id="ARBA00022692"/>
    </source>
</evidence>
<sequence length="326" mass="34287">MNVLDLLAHGGIPLVFLVVLAQQSGLPVPVSPVLVGGGALAALGWLSPVELWLAAIVASQLADHGWFLLGRRYGHKLLGLVCRLSLSAESCVVSADGLALRHGPAILAFAKFIPGVSALAVPAAAARGLPYGRFALFSAIGAALWSGTYILIGAVFSRQIESTLDAVSRIGGWTVAIVAVLAAAYLVWALAMRWRLVRLHRLVRISPEELETMMAGDDPHLIIVDARSPLARERDPREFPHSVVLYGRPPASVLPPPADGHTIVTFCTCPNEASAALVAKRLIKAGYRRVRVLTGGVQALERLAAGAAPGDAVEAVEIIDPPGSFA</sequence>
<dbReference type="PROSITE" id="PS50206">
    <property type="entry name" value="RHODANESE_3"/>
    <property type="match status" value="1"/>
</dbReference>
<dbReference type="PANTHER" id="PTHR42709:SF6">
    <property type="entry name" value="UNDECAPRENYL PHOSPHATE TRANSPORTER A"/>
    <property type="match status" value="1"/>
</dbReference>
<dbReference type="InterPro" id="IPR051311">
    <property type="entry name" value="DedA_domain"/>
</dbReference>
<gene>
    <name evidence="8" type="ORF">GCM10023144_19120</name>
</gene>
<keyword evidence="3 6" id="KW-0812">Transmembrane</keyword>
<dbReference type="Pfam" id="PF00581">
    <property type="entry name" value="Rhodanese"/>
    <property type="match status" value="1"/>
</dbReference>
<accession>A0ABP8GWK7</accession>
<feature type="transmembrane region" description="Helical" evidence="6">
    <location>
        <begin position="105"/>
        <end position="125"/>
    </location>
</feature>
<dbReference type="InterPro" id="IPR032816">
    <property type="entry name" value="VTT_dom"/>
</dbReference>
<evidence type="ECO:0000256" key="2">
    <source>
        <dbReference type="ARBA" id="ARBA00022475"/>
    </source>
</evidence>
<comment type="subcellular location">
    <subcellularLocation>
        <location evidence="1">Cell membrane</location>
        <topology evidence="1">Multi-pass membrane protein</topology>
    </subcellularLocation>
</comment>
<keyword evidence="5 6" id="KW-0472">Membrane</keyword>
<evidence type="ECO:0000256" key="6">
    <source>
        <dbReference type="SAM" id="Phobius"/>
    </source>
</evidence>
<dbReference type="Gene3D" id="3.40.250.10">
    <property type="entry name" value="Rhodanese-like domain"/>
    <property type="match status" value="1"/>
</dbReference>
<feature type="transmembrane region" description="Helical" evidence="6">
    <location>
        <begin position="134"/>
        <end position="158"/>
    </location>
</feature>
<feature type="domain" description="Rhodanese" evidence="7">
    <location>
        <begin position="217"/>
        <end position="309"/>
    </location>
</feature>
<protein>
    <submittedName>
        <fullName evidence="8">DedA family protein/thiosulfate sulfurtransferase GlpE</fullName>
    </submittedName>
</protein>
<keyword evidence="4 6" id="KW-1133">Transmembrane helix</keyword>
<dbReference type="InterPro" id="IPR036873">
    <property type="entry name" value="Rhodanese-like_dom_sf"/>
</dbReference>
<comment type="caution">
    <text evidence="8">The sequence shown here is derived from an EMBL/GenBank/DDBJ whole genome shotgun (WGS) entry which is preliminary data.</text>
</comment>
<reference evidence="9" key="1">
    <citation type="journal article" date="2019" name="Int. J. Syst. Evol. Microbiol.">
        <title>The Global Catalogue of Microorganisms (GCM) 10K type strain sequencing project: providing services to taxonomists for standard genome sequencing and annotation.</title>
        <authorList>
            <consortium name="The Broad Institute Genomics Platform"/>
            <consortium name="The Broad Institute Genome Sequencing Center for Infectious Disease"/>
            <person name="Wu L."/>
            <person name="Ma J."/>
        </authorList>
    </citation>
    <scope>NUCLEOTIDE SEQUENCE [LARGE SCALE GENOMIC DNA]</scope>
    <source>
        <strain evidence="9">JCM 17666</strain>
    </source>
</reference>
<dbReference type="EMBL" id="BAABFO010000007">
    <property type="protein sequence ID" value="GAA4330962.1"/>
    <property type="molecule type" value="Genomic_DNA"/>
</dbReference>
<organism evidence="8 9">
    <name type="scientific">Pigmentiphaga soli</name>
    <dbReference type="NCBI Taxonomy" id="1007095"/>
    <lineage>
        <taxon>Bacteria</taxon>
        <taxon>Pseudomonadati</taxon>
        <taxon>Pseudomonadota</taxon>
        <taxon>Betaproteobacteria</taxon>
        <taxon>Burkholderiales</taxon>
        <taxon>Alcaligenaceae</taxon>
        <taxon>Pigmentiphaga</taxon>
    </lineage>
</organism>